<name>X1FZ58_9ZZZZ</name>
<dbReference type="InterPro" id="IPR043502">
    <property type="entry name" value="DNA/RNA_pol_sf"/>
</dbReference>
<gene>
    <name evidence="3" type="ORF">S03H2_07788</name>
</gene>
<dbReference type="SMART" id="SM00482">
    <property type="entry name" value="POLAc"/>
    <property type="match status" value="1"/>
</dbReference>
<dbReference type="Gene3D" id="3.30.70.370">
    <property type="match status" value="1"/>
</dbReference>
<comment type="caution">
    <text evidence="3">The sequence shown here is derived from an EMBL/GenBank/DDBJ whole genome shotgun (WGS) entry which is preliminary data.</text>
</comment>
<dbReference type="GO" id="GO:0006302">
    <property type="term" value="P:double-strand break repair"/>
    <property type="evidence" value="ECO:0007669"/>
    <property type="project" value="TreeGrafter"/>
</dbReference>
<dbReference type="SUPFAM" id="SSF56672">
    <property type="entry name" value="DNA/RNA polymerases"/>
    <property type="match status" value="1"/>
</dbReference>
<feature type="domain" description="DNA-directed DNA polymerase family A palm" evidence="2">
    <location>
        <begin position="1"/>
        <end position="123"/>
    </location>
</feature>
<dbReference type="Pfam" id="PF00476">
    <property type="entry name" value="DNA_pol_A"/>
    <property type="match status" value="1"/>
</dbReference>
<feature type="non-terminal residue" evidence="3">
    <location>
        <position position="1"/>
    </location>
</feature>
<proteinExistence type="predicted"/>
<organism evidence="3">
    <name type="scientific">marine sediment metagenome</name>
    <dbReference type="NCBI Taxonomy" id="412755"/>
    <lineage>
        <taxon>unclassified sequences</taxon>
        <taxon>metagenomes</taxon>
        <taxon>ecological metagenomes</taxon>
    </lineage>
</organism>
<evidence type="ECO:0000256" key="1">
    <source>
        <dbReference type="ARBA" id="ARBA00022705"/>
    </source>
</evidence>
<dbReference type="GO" id="GO:0006261">
    <property type="term" value="P:DNA-templated DNA replication"/>
    <property type="evidence" value="ECO:0007669"/>
    <property type="project" value="InterPro"/>
</dbReference>
<dbReference type="AlphaFoldDB" id="X1FZ58"/>
<dbReference type="PANTHER" id="PTHR10133">
    <property type="entry name" value="DNA POLYMERASE I"/>
    <property type="match status" value="1"/>
</dbReference>
<dbReference type="InterPro" id="IPR001098">
    <property type="entry name" value="DNA-dir_DNA_pol_A_palm_dom"/>
</dbReference>
<evidence type="ECO:0000259" key="2">
    <source>
        <dbReference type="SMART" id="SM00482"/>
    </source>
</evidence>
<dbReference type="EMBL" id="BARU01003659">
    <property type="protein sequence ID" value="GAH26023.1"/>
    <property type="molecule type" value="Genomic_DNA"/>
</dbReference>
<reference evidence="3" key="1">
    <citation type="journal article" date="2014" name="Front. Microbiol.">
        <title>High frequency of phylogenetically diverse reductive dehalogenase-homologous genes in deep subseafloor sedimentary metagenomes.</title>
        <authorList>
            <person name="Kawai M."/>
            <person name="Futagami T."/>
            <person name="Toyoda A."/>
            <person name="Takaki Y."/>
            <person name="Nishi S."/>
            <person name="Hori S."/>
            <person name="Arai W."/>
            <person name="Tsubouchi T."/>
            <person name="Morono Y."/>
            <person name="Uchiyama I."/>
            <person name="Ito T."/>
            <person name="Fujiyama A."/>
            <person name="Inagaki F."/>
            <person name="Takami H."/>
        </authorList>
    </citation>
    <scope>NUCLEOTIDE SEQUENCE</scope>
    <source>
        <strain evidence="3">Expedition CK06-06</strain>
    </source>
</reference>
<dbReference type="GO" id="GO:0003887">
    <property type="term" value="F:DNA-directed DNA polymerase activity"/>
    <property type="evidence" value="ECO:0007669"/>
    <property type="project" value="InterPro"/>
</dbReference>
<dbReference type="GO" id="GO:0003677">
    <property type="term" value="F:DNA binding"/>
    <property type="evidence" value="ECO:0007669"/>
    <property type="project" value="InterPro"/>
</dbReference>
<sequence>DYGLEQATELSRKEAARFIAAYFEKYPGVKQYLESIKEQARKVGYVQTLLGRRRYIPEIHSDNRQIREAAERMAINMPVQGTSADIIKVAMINLYREMAQRRLKSKLLIQVHDELVFEVPREELEEMRQLVPKVMSTALKLSVPLEVDIKTGDNWGEME</sequence>
<dbReference type="PANTHER" id="PTHR10133:SF27">
    <property type="entry name" value="DNA POLYMERASE NU"/>
    <property type="match status" value="1"/>
</dbReference>
<dbReference type="PRINTS" id="PR00868">
    <property type="entry name" value="DNAPOLI"/>
</dbReference>
<protein>
    <recommendedName>
        <fullName evidence="2">DNA-directed DNA polymerase family A palm domain-containing protein</fullName>
    </recommendedName>
</protein>
<accession>X1FZ58</accession>
<evidence type="ECO:0000313" key="3">
    <source>
        <dbReference type="EMBL" id="GAH26023.1"/>
    </source>
</evidence>
<dbReference type="Gene3D" id="1.10.150.20">
    <property type="entry name" value="5' to 3' exonuclease, C-terminal subdomain"/>
    <property type="match status" value="1"/>
</dbReference>
<keyword evidence="1" id="KW-0235">DNA replication</keyword>
<dbReference type="InterPro" id="IPR002298">
    <property type="entry name" value="DNA_polymerase_A"/>
</dbReference>